<dbReference type="GO" id="GO:0006355">
    <property type="term" value="P:regulation of DNA-templated transcription"/>
    <property type="evidence" value="ECO:0007669"/>
    <property type="project" value="InterPro"/>
</dbReference>
<dbReference type="SUPFAM" id="SSF46894">
    <property type="entry name" value="C-terminal effector domain of the bipartite response regulators"/>
    <property type="match status" value="1"/>
</dbReference>
<dbReference type="InterPro" id="IPR019941">
    <property type="entry name" value="Tscrpt_reg_LuxR_HchA-assoc"/>
</dbReference>
<dbReference type="InterPro" id="IPR005143">
    <property type="entry name" value="TF_LuxR_autoind-bd_dom"/>
</dbReference>
<gene>
    <name evidence="6" type="ORF">DI565_05475</name>
</gene>
<comment type="caution">
    <text evidence="6">The sequence shown here is derived from an EMBL/GenBank/DDBJ whole genome shotgun (WGS) entry which is preliminary data.</text>
</comment>
<dbReference type="Pfam" id="PF00196">
    <property type="entry name" value="GerE"/>
    <property type="match status" value="1"/>
</dbReference>
<evidence type="ECO:0000259" key="4">
    <source>
        <dbReference type="PROSITE" id="PS50043"/>
    </source>
</evidence>
<dbReference type="InterPro" id="IPR001763">
    <property type="entry name" value="Rhodanese-like_dom"/>
</dbReference>
<proteinExistence type="predicted"/>
<evidence type="ECO:0000259" key="5">
    <source>
        <dbReference type="PROSITE" id="PS50206"/>
    </source>
</evidence>
<dbReference type="PROSITE" id="PS50206">
    <property type="entry name" value="RHODANESE_3"/>
    <property type="match status" value="1"/>
</dbReference>
<organism evidence="6 7">
    <name type="scientific">Ancylobacter novellus</name>
    <name type="common">Thiobacillus novellus</name>
    <dbReference type="NCBI Taxonomy" id="921"/>
    <lineage>
        <taxon>Bacteria</taxon>
        <taxon>Pseudomonadati</taxon>
        <taxon>Pseudomonadota</taxon>
        <taxon>Alphaproteobacteria</taxon>
        <taxon>Hyphomicrobiales</taxon>
        <taxon>Xanthobacteraceae</taxon>
        <taxon>Ancylobacter</taxon>
    </lineage>
</organism>
<name>A0A2W5MKJ5_ANCNO</name>
<feature type="domain" description="HTH luxR-type" evidence="4">
    <location>
        <begin position="165"/>
        <end position="230"/>
    </location>
</feature>
<evidence type="ECO:0000256" key="2">
    <source>
        <dbReference type="ARBA" id="ARBA00023125"/>
    </source>
</evidence>
<dbReference type="Pfam" id="PF03472">
    <property type="entry name" value="Autoind_bind"/>
    <property type="match status" value="1"/>
</dbReference>
<dbReference type="PRINTS" id="PR00038">
    <property type="entry name" value="HTHLUXR"/>
</dbReference>
<keyword evidence="1" id="KW-0805">Transcription regulation</keyword>
<keyword evidence="3" id="KW-0804">Transcription</keyword>
<dbReference type="Gene3D" id="3.30.450.80">
    <property type="entry name" value="Transcription factor LuxR-like, autoinducer-binding domain"/>
    <property type="match status" value="1"/>
</dbReference>
<dbReference type="InterPro" id="IPR036693">
    <property type="entry name" value="TF_LuxR_autoind-bd_dom_sf"/>
</dbReference>
<dbReference type="CDD" id="cd06170">
    <property type="entry name" value="LuxR_C_like"/>
    <property type="match status" value="1"/>
</dbReference>
<dbReference type="SMART" id="SM00421">
    <property type="entry name" value="HTH_LUXR"/>
    <property type="match status" value="1"/>
</dbReference>
<dbReference type="AlphaFoldDB" id="A0A2W5MKJ5"/>
<dbReference type="GO" id="GO:0003677">
    <property type="term" value="F:DNA binding"/>
    <property type="evidence" value="ECO:0007669"/>
    <property type="project" value="UniProtKB-KW"/>
</dbReference>
<dbReference type="Gene3D" id="1.10.10.10">
    <property type="entry name" value="Winged helix-like DNA-binding domain superfamily/Winged helix DNA-binding domain"/>
    <property type="match status" value="1"/>
</dbReference>
<reference evidence="6 7" key="1">
    <citation type="submission" date="2017-08" db="EMBL/GenBank/DDBJ databases">
        <title>Infants hospitalized years apart are colonized by the same room-sourced microbial strains.</title>
        <authorList>
            <person name="Brooks B."/>
            <person name="Olm M.R."/>
            <person name="Firek B.A."/>
            <person name="Baker R."/>
            <person name="Thomas B.C."/>
            <person name="Morowitz M.J."/>
            <person name="Banfield J.F."/>
        </authorList>
    </citation>
    <scope>NUCLEOTIDE SEQUENCE [LARGE SCALE GENOMIC DNA]</scope>
    <source>
        <strain evidence="6">S2_005_003_R2_43</strain>
    </source>
</reference>
<evidence type="ECO:0000256" key="1">
    <source>
        <dbReference type="ARBA" id="ARBA00023015"/>
    </source>
</evidence>
<feature type="domain" description="Rhodanese" evidence="5">
    <location>
        <begin position="45"/>
        <end position="71"/>
    </location>
</feature>
<sequence>MTDLWDALKAIEGSGDLASIQRDVRALVRPLGYDRIVLFSITAQRDELVERVYWVEGGWFETGEAVDALTYIRRCPVTRHVLETDQPFFWTKTRTEHGASYRIVATPHGPGVHGLQTPIFGHAGLEGAVSFGGVQVDVSAQTRHSLALLGAVAFQAARRLIEDHEPVRTTKLSAREREILRWVGAGRRLADIASTLDLSERTVENHLRRIRQRLRVSTTAQAVQTAIRSGEITP</sequence>
<keyword evidence="2" id="KW-0238">DNA-binding</keyword>
<dbReference type="EMBL" id="QFPN01000002">
    <property type="protein sequence ID" value="PZQ18153.1"/>
    <property type="molecule type" value="Genomic_DNA"/>
</dbReference>
<evidence type="ECO:0000256" key="3">
    <source>
        <dbReference type="ARBA" id="ARBA00023163"/>
    </source>
</evidence>
<dbReference type="PANTHER" id="PTHR44688">
    <property type="entry name" value="DNA-BINDING TRANSCRIPTIONAL ACTIVATOR DEVR_DOSR"/>
    <property type="match status" value="1"/>
</dbReference>
<dbReference type="PROSITE" id="PS50043">
    <property type="entry name" value="HTH_LUXR_2"/>
    <property type="match status" value="1"/>
</dbReference>
<evidence type="ECO:0000313" key="6">
    <source>
        <dbReference type="EMBL" id="PZQ18153.1"/>
    </source>
</evidence>
<evidence type="ECO:0000313" key="7">
    <source>
        <dbReference type="Proteomes" id="UP000249577"/>
    </source>
</evidence>
<dbReference type="InterPro" id="IPR036388">
    <property type="entry name" value="WH-like_DNA-bd_sf"/>
</dbReference>
<dbReference type="PANTHER" id="PTHR44688:SF16">
    <property type="entry name" value="DNA-BINDING TRANSCRIPTIONAL ACTIVATOR DEVR_DOSR"/>
    <property type="match status" value="1"/>
</dbReference>
<dbReference type="InterPro" id="IPR000792">
    <property type="entry name" value="Tscrpt_reg_LuxR_C"/>
</dbReference>
<dbReference type="SUPFAM" id="SSF75516">
    <property type="entry name" value="Pheromone-binding domain of LuxR-like quorum-sensing transcription factors"/>
    <property type="match status" value="1"/>
</dbReference>
<dbReference type="InterPro" id="IPR016032">
    <property type="entry name" value="Sig_transdc_resp-reg_C-effctor"/>
</dbReference>
<accession>A0A2W5MKJ5</accession>
<protein>
    <submittedName>
        <fullName evidence="6">LuxR family transcriptional regulator</fullName>
    </submittedName>
</protein>
<dbReference type="NCBIfam" id="TIGR03541">
    <property type="entry name" value="reg_near_HchA"/>
    <property type="match status" value="1"/>
</dbReference>
<dbReference type="Proteomes" id="UP000249577">
    <property type="component" value="Unassembled WGS sequence"/>
</dbReference>